<feature type="region of interest" description="Disordered" evidence="1">
    <location>
        <begin position="306"/>
        <end position="335"/>
    </location>
</feature>
<dbReference type="SUPFAM" id="SSF81606">
    <property type="entry name" value="PP2C-like"/>
    <property type="match status" value="1"/>
</dbReference>
<dbReference type="AlphaFoldDB" id="A0ABC8RBT3"/>
<dbReference type="PANTHER" id="PTHR47992">
    <property type="entry name" value="PROTEIN PHOSPHATASE"/>
    <property type="match status" value="1"/>
</dbReference>
<feature type="signal peptide" evidence="2">
    <location>
        <begin position="1"/>
        <end position="23"/>
    </location>
</feature>
<dbReference type="CDD" id="cd00143">
    <property type="entry name" value="PP2Cc"/>
    <property type="match status" value="1"/>
</dbReference>
<evidence type="ECO:0000256" key="2">
    <source>
        <dbReference type="SAM" id="SignalP"/>
    </source>
</evidence>
<feature type="chain" id="PRO_5044804947" description="PPM-type phosphatase domain-containing protein" evidence="2">
    <location>
        <begin position="24"/>
        <end position="368"/>
    </location>
</feature>
<organism evidence="4 5">
    <name type="scientific">Ilex paraguariensis</name>
    <name type="common">yerba mate</name>
    <dbReference type="NCBI Taxonomy" id="185542"/>
    <lineage>
        <taxon>Eukaryota</taxon>
        <taxon>Viridiplantae</taxon>
        <taxon>Streptophyta</taxon>
        <taxon>Embryophyta</taxon>
        <taxon>Tracheophyta</taxon>
        <taxon>Spermatophyta</taxon>
        <taxon>Magnoliopsida</taxon>
        <taxon>eudicotyledons</taxon>
        <taxon>Gunneridae</taxon>
        <taxon>Pentapetalae</taxon>
        <taxon>asterids</taxon>
        <taxon>campanulids</taxon>
        <taxon>Aquifoliales</taxon>
        <taxon>Aquifoliaceae</taxon>
        <taxon>Ilex</taxon>
    </lineage>
</organism>
<dbReference type="InterPro" id="IPR001932">
    <property type="entry name" value="PPM-type_phosphatase-like_dom"/>
</dbReference>
<comment type="caution">
    <text evidence="4">The sequence shown here is derived from an EMBL/GenBank/DDBJ whole genome shotgun (WGS) entry which is preliminary data.</text>
</comment>
<name>A0ABC8RBT3_9AQUA</name>
<feature type="compositionally biased region" description="Acidic residues" evidence="1">
    <location>
        <begin position="315"/>
        <end position="324"/>
    </location>
</feature>
<dbReference type="EMBL" id="CAUOFW020001015">
    <property type="protein sequence ID" value="CAK9140128.1"/>
    <property type="molecule type" value="Genomic_DNA"/>
</dbReference>
<gene>
    <name evidence="4" type="ORF">ILEXP_LOCUS7562</name>
</gene>
<dbReference type="InterPro" id="IPR015655">
    <property type="entry name" value="PP2C"/>
</dbReference>
<sequence>MESFLQLVLLYVVVSHLWGMVQDLLLVPSQYMPSLLDELCLPVCVDEGFGLPGLLVVCVSFVDFRSSCELMVFSGGLGVYGWLFVMGDGRWASSFGGKLDGVAESLYDFVCTTDILGLCASSVSAEAERIYKCKGRVFALQDEPEVARVWLPNNDSPGLAMARAFGDFCLKDFGLISVPEISYRRITEKDEFVVLATDGIWDVLSNKEVVDIVASAPSRSYAARALVELAVRAWRFKYPTSKVDDCAVVCLFLDSNLNNLSTASTTKSKEKTASMELIGIAGEKEDLSCSTVPNHSGTIRTAKEIVGEGSKEEASEGSEEEADLHEESGTEWSALEGVSRVNTLVTLPRFVPEKEKKKATGETKARKL</sequence>
<keyword evidence="2" id="KW-0732">Signal</keyword>
<dbReference type="InterPro" id="IPR036457">
    <property type="entry name" value="PPM-type-like_dom_sf"/>
</dbReference>
<keyword evidence="5" id="KW-1185">Reference proteome</keyword>
<evidence type="ECO:0000259" key="3">
    <source>
        <dbReference type="PROSITE" id="PS51746"/>
    </source>
</evidence>
<proteinExistence type="predicted"/>
<feature type="domain" description="PPM-type phosphatase" evidence="3">
    <location>
        <begin position="1"/>
        <end position="253"/>
    </location>
</feature>
<feature type="compositionally biased region" description="Basic and acidic residues" evidence="1">
    <location>
        <begin position="351"/>
        <end position="368"/>
    </location>
</feature>
<dbReference type="SMART" id="SM00332">
    <property type="entry name" value="PP2Cc"/>
    <property type="match status" value="1"/>
</dbReference>
<evidence type="ECO:0000313" key="5">
    <source>
        <dbReference type="Proteomes" id="UP001642360"/>
    </source>
</evidence>
<feature type="region of interest" description="Disordered" evidence="1">
    <location>
        <begin position="349"/>
        <end position="368"/>
    </location>
</feature>
<accession>A0ABC8RBT3</accession>
<reference evidence="4 5" key="1">
    <citation type="submission" date="2024-02" db="EMBL/GenBank/DDBJ databases">
        <authorList>
            <person name="Vignale AGUSTIN F."/>
            <person name="Sosa J E."/>
            <person name="Modenutti C."/>
        </authorList>
    </citation>
    <scope>NUCLEOTIDE SEQUENCE [LARGE SCALE GENOMIC DNA]</scope>
</reference>
<dbReference type="PROSITE" id="PS51746">
    <property type="entry name" value="PPM_2"/>
    <property type="match status" value="1"/>
</dbReference>
<evidence type="ECO:0000256" key="1">
    <source>
        <dbReference type="SAM" id="MobiDB-lite"/>
    </source>
</evidence>
<dbReference type="Pfam" id="PF00481">
    <property type="entry name" value="PP2C"/>
    <property type="match status" value="1"/>
</dbReference>
<dbReference type="Proteomes" id="UP001642360">
    <property type="component" value="Unassembled WGS sequence"/>
</dbReference>
<protein>
    <recommendedName>
        <fullName evidence="3">PPM-type phosphatase domain-containing protein</fullName>
    </recommendedName>
</protein>
<evidence type="ECO:0000313" key="4">
    <source>
        <dbReference type="EMBL" id="CAK9140128.1"/>
    </source>
</evidence>
<dbReference type="Gene3D" id="3.60.40.10">
    <property type="entry name" value="PPM-type phosphatase domain"/>
    <property type="match status" value="1"/>
</dbReference>